<keyword evidence="2" id="KW-0436">Ligase</keyword>
<evidence type="ECO:0000259" key="3">
    <source>
        <dbReference type="Pfam" id="PF00501"/>
    </source>
</evidence>
<evidence type="ECO:0000313" key="6">
    <source>
        <dbReference type="Proteomes" id="UP000058599"/>
    </source>
</evidence>
<name>A0AA86GJK2_9SPHN</name>
<gene>
    <name evidence="5" type="ORF">SGRAN_1067</name>
</gene>
<dbReference type="SUPFAM" id="SSF56801">
    <property type="entry name" value="Acetyl-CoA synthetase-like"/>
    <property type="match status" value="1"/>
</dbReference>
<reference evidence="5 6" key="1">
    <citation type="journal article" date="2016" name="BMC Genomics">
        <title>Genomic analysis of the nitrate-respiring Sphingopyxis granuli (formerly Sphingomonas macrogoltabida) strain TFA.</title>
        <authorList>
            <person name="Garcia-Romero I."/>
            <person name="Perez-Pulido A.J."/>
            <person name="Gonzalez-Flores Y.E."/>
            <person name="Reyes-Ramirez F."/>
            <person name="Santero E."/>
            <person name="Floriano B."/>
        </authorList>
    </citation>
    <scope>NUCLEOTIDE SEQUENCE [LARGE SCALE GENOMIC DNA]</scope>
    <source>
        <strain evidence="5 6">TFA</strain>
    </source>
</reference>
<dbReference type="Gene3D" id="3.40.50.12780">
    <property type="entry name" value="N-terminal domain of ligase-like"/>
    <property type="match status" value="1"/>
</dbReference>
<feature type="domain" description="AMP-binding enzyme C-terminal" evidence="4">
    <location>
        <begin position="437"/>
        <end position="508"/>
    </location>
</feature>
<dbReference type="Pfam" id="PF00501">
    <property type="entry name" value="AMP-binding"/>
    <property type="match status" value="1"/>
</dbReference>
<evidence type="ECO:0000259" key="4">
    <source>
        <dbReference type="Pfam" id="PF13193"/>
    </source>
</evidence>
<dbReference type="Gene3D" id="3.30.300.30">
    <property type="match status" value="1"/>
</dbReference>
<dbReference type="AlphaFoldDB" id="A0AA86GJK2"/>
<dbReference type="Pfam" id="PF13193">
    <property type="entry name" value="AMP-binding_C"/>
    <property type="match status" value="1"/>
</dbReference>
<proteinExistence type="inferred from homology"/>
<comment type="similarity">
    <text evidence="1">Belongs to the ATP-dependent AMP-binding enzyme family.</text>
</comment>
<dbReference type="InterPro" id="IPR045851">
    <property type="entry name" value="AMP-bd_C_sf"/>
</dbReference>
<protein>
    <submittedName>
        <fullName evidence="5">AMP-dependent synthetase/ligase</fullName>
    </submittedName>
</protein>
<dbReference type="InterPro" id="IPR000873">
    <property type="entry name" value="AMP-dep_synth/lig_dom"/>
</dbReference>
<dbReference type="KEGG" id="sgi:SGRAN_1067"/>
<dbReference type="GO" id="GO:0006631">
    <property type="term" value="P:fatty acid metabolic process"/>
    <property type="evidence" value="ECO:0007669"/>
    <property type="project" value="TreeGrafter"/>
</dbReference>
<dbReference type="EMBL" id="CP012199">
    <property type="protein sequence ID" value="AMG73460.1"/>
    <property type="molecule type" value="Genomic_DNA"/>
</dbReference>
<dbReference type="GO" id="GO:0031956">
    <property type="term" value="F:medium-chain fatty acid-CoA ligase activity"/>
    <property type="evidence" value="ECO:0007669"/>
    <property type="project" value="TreeGrafter"/>
</dbReference>
<evidence type="ECO:0000313" key="5">
    <source>
        <dbReference type="EMBL" id="AMG73460.1"/>
    </source>
</evidence>
<organism evidence="5 6">
    <name type="scientific">Sphingopyxis granuli</name>
    <dbReference type="NCBI Taxonomy" id="267128"/>
    <lineage>
        <taxon>Bacteria</taxon>
        <taxon>Pseudomonadati</taxon>
        <taxon>Pseudomonadota</taxon>
        <taxon>Alphaproteobacteria</taxon>
        <taxon>Sphingomonadales</taxon>
        <taxon>Sphingomonadaceae</taxon>
        <taxon>Sphingopyxis</taxon>
    </lineage>
</organism>
<evidence type="ECO:0000256" key="2">
    <source>
        <dbReference type="ARBA" id="ARBA00022598"/>
    </source>
</evidence>
<evidence type="ECO:0000256" key="1">
    <source>
        <dbReference type="ARBA" id="ARBA00006432"/>
    </source>
</evidence>
<dbReference type="InterPro" id="IPR020845">
    <property type="entry name" value="AMP-binding_CS"/>
</dbReference>
<dbReference type="PANTHER" id="PTHR43201">
    <property type="entry name" value="ACYL-COA SYNTHETASE"/>
    <property type="match status" value="1"/>
</dbReference>
<dbReference type="PANTHER" id="PTHR43201:SF5">
    <property type="entry name" value="MEDIUM-CHAIN ACYL-COA LIGASE ACSF2, MITOCHONDRIAL"/>
    <property type="match status" value="1"/>
</dbReference>
<dbReference type="PROSITE" id="PS00455">
    <property type="entry name" value="AMP_BINDING"/>
    <property type="match status" value="1"/>
</dbReference>
<dbReference type="InterPro" id="IPR025110">
    <property type="entry name" value="AMP-bd_C"/>
</dbReference>
<dbReference type="InterPro" id="IPR042099">
    <property type="entry name" value="ANL_N_sf"/>
</dbReference>
<accession>A0AA86GJK2</accession>
<sequence>MHDDALARESEPSIADILTAAGYPAGIRFADIVAKIAAAPADRLAIEYEDRRISYGEAAKAIGGIARLLESRGIGRGDHVGYMFRGHPHALYTLLATTLIGAVLCPINYQMSGALLTRLFERYRLSLVIADEACFEAASEAAAAAASPPAVLDGHGPEFCAAVDAGHSVAPFLARDYPAITDPALIMGTSGTTGEAKGVVLGQSWAGGGLIAARKWGCFDHPPKVYIALSWGYTAAVWQACIAFALGGSVVIPPRFSASRLWQDFHDRKCDHIHLMGTMPRMLLNQPKKPEDGAHGRIVVTSAAMPADAWVPFEERFNAQIFECYSSVDSGGCWMTNDGSAPPGSVGRPWKEYEARIVDDDDRDVPDGEIGELIMRARDFAPVVTYFNDPEASAEKVRGGWVHFGDYFRRDAEGHYWFVERKRDLIRRRAMGIAPSEIETVIRQMPGVAECSAIAVPSELGEDEVKLVIVKDSGSAIAPADIAAYSAETLPTYMMPKYIEIVDELPRTFGSERVQRFKLREAWNSPGTWDVPAAGYLGA</sequence>
<dbReference type="RefSeq" id="WP_148650799.1">
    <property type="nucleotide sequence ID" value="NZ_CP012199.1"/>
</dbReference>
<feature type="domain" description="AMP-dependent synthetase/ligase" evidence="3">
    <location>
        <begin position="37"/>
        <end position="377"/>
    </location>
</feature>
<keyword evidence="6" id="KW-1185">Reference proteome</keyword>
<dbReference type="Proteomes" id="UP000058599">
    <property type="component" value="Chromosome"/>
</dbReference>